<dbReference type="GO" id="GO:0005886">
    <property type="term" value="C:plasma membrane"/>
    <property type="evidence" value="ECO:0007669"/>
    <property type="project" value="UniProtKB-SubCell"/>
</dbReference>
<dbReference type="GO" id="GO:0015833">
    <property type="term" value="P:peptide transport"/>
    <property type="evidence" value="ECO:0007669"/>
    <property type="project" value="InterPro"/>
</dbReference>
<evidence type="ECO:0000259" key="8">
    <source>
        <dbReference type="PROSITE" id="PS50893"/>
    </source>
</evidence>
<dbReference type="STRING" id="1236220.SAMN04488112_10759"/>
<keyword evidence="7" id="KW-0472">Membrane</keyword>
<accession>A0A1G6L5I9</accession>
<dbReference type="InterPro" id="IPR027417">
    <property type="entry name" value="P-loop_NTPase"/>
</dbReference>
<evidence type="ECO:0000313" key="10">
    <source>
        <dbReference type="Proteomes" id="UP000199387"/>
    </source>
</evidence>
<dbReference type="InterPro" id="IPR050388">
    <property type="entry name" value="ABC_Ni/Peptide_Import"/>
</dbReference>
<dbReference type="Proteomes" id="UP000199387">
    <property type="component" value="Unassembled WGS sequence"/>
</dbReference>
<dbReference type="SMART" id="SM00382">
    <property type="entry name" value="AAA"/>
    <property type="match status" value="1"/>
</dbReference>
<evidence type="ECO:0000313" key="9">
    <source>
        <dbReference type="EMBL" id="SDC38484.1"/>
    </source>
</evidence>
<dbReference type="InterPro" id="IPR003593">
    <property type="entry name" value="AAA+_ATPase"/>
</dbReference>
<dbReference type="PROSITE" id="PS00211">
    <property type="entry name" value="ABC_TRANSPORTER_1"/>
    <property type="match status" value="1"/>
</dbReference>
<organism evidence="9 10">
    <name type="scientific">Melghirimyces thermohalophilus</name>
    <dbReference type="NCBI Taxonomy" id="1236220"/>
    <lineage>
        <taxon>Bacteria</taxon>
        <taxon>Bacillati</taxon>
        <taxon>Bacillota</taxon>
        <taxon>Bacilli</taxon>
        <taxon>Bacillales</taxon>
        <taxon>Thermoactinomycetaceae</taxon>
        <taxon>Melghirimyces</taxon>
    </lineage>
</organism>
<dbReference type="PANTHER" id="PTHR43297:SF2">
    <property type="entry name" value="DIPEPTIDE TRANSPORT ATP-BINDING PROTEIN DPPD"/>
    <property type="match status" value="1"/>
</dbReference>
<dbReference type="InterPro" id="IPR003439">
    <property type="entry name" value="ABC_transporter-like_ATP-bd"/>
</dbReference>
<dbReference type="Pfam" id="PF08352">
    <property type="entry name" value="oligo_HPY"/>
    <property type="match status" value="1"/>
</dbReference>
<dbReference type="GO" id="GO:0016887">
    <property type="term" value="F:ATP hydrolysis activity"/>
    <property type="evidence" value="ECO:0007669"/>
    <property type="project" value="InterPro"/>
</dbReference>
<dbReference type="PANTHER" id="PTHR43297">
    <property type="entry name" value="OLIGOPEPTIDE TRANSPORT ATP-BINDING PROTEIN APPD"/>
    <property type="match status" value="1"/>
</dbReference>
<evidence type="ECO:0000256" key="4">
    <source>
        <dbReference type="ARBA" id="ARBA00022475"/>
    </source>
</evidence>
<dbReference type="FunFam" id="3.40.50.300:FF:000016">
    <property type="entry name" value="Oligopeptide ABC transporter ATP-binding component"/>
    <property type="match status" value="1"/>
</dbReference>
<name>A0A1G6L5I9_9BACL</name>
<comment type="subcellular location">
    <subcellularLocation>
        <location evidence="1">Cell membrane</location>
        <topology evidence="1">Peripheral membrane protein</topology>
    </subcellularLocation>
</comment>
<keyword evidence="10" id="KW-1185">Reference proteome</keyword>
<dbReference type="OrthoDB" id="9802264at2"/>
<dbReference type="GO" id="GO:0005524">
    <property type="term" value="F:ATP binding"/>
    <property type="evidence" value="ECO:0007669"/>
    <property type="project" value="UniProtKB-KW"/>
</dbReference>
<keyword evidence="4" id="KW-1003">Cell membrane</keyword>
<evidence type="ECO:0000256" key="7">
    <source>
        <dbReference type="ARBA" id="ARBA00023136"/>
    </source>
</evidence>
<dbReference type="Pfam" id="PF00005">
    <property type="entry name" value="ABC_tran"/>
    <property type="match status" value="1"/>
</dbReference>
<protein>
    <submittedName>
        <fullName evidence="9">Oligopeptide transport system ATP-binding protein</fullName>
    </submittedName>
</protein>
<keyword evidence="3" id="KW-0813">Transport</keyword>
<dbReference type="SUPFAM" id="SSF52540">
    <property type="entry name" value="P-loop containing nucleoside triphosphate hydrolases"/>
    <property type="match status" value="1"/>
</dbReference>
<sequence length="344" mass="38103">MDKEKVLEVRDLKVSFKTYNGEVQAVRGVNFDVNKGETLAIVGESGCGKSVTSQSIMRLIPEPPGWIKSGEVLFEGKDLTQVSEKEMEDIRGKEMAMIFQDPMTSLNPTLTVGKQIMEGLIKHQHAEKHEAKERALEMLRLVGIPSPETRINQYPHQFSGGMRQRAMIAIALACRPKLLIADEPTTALDVTIQAQILDLMNELKEKLQTSTILITHDLGVVADVADRVVVMYAGKVIESGTVEEIFYRPRHPYTWGLMGSMPRLDLTREKRLNPILGTPPDLLSPPQGCPFAARCKHAMKICQQQMPESTSVEESSTHQVNCWLEHPMAPAVEPPAEVAGGGSK</sequence>
<dbReference type="CDD" id="cd03257">
    <property type="entry name" value="ABC_NikE_OppD_transporters"/>
    <property type="match status" value="1"/>
</dbReference>
<evidence type="ECO:0000256" key="2">
    <source>
        <dbReference type="ARBA" id="ARBA00005417"/>
    </source>
</evidence>
<evidence type="ECO:0000256" key="6">
    <source>
        <dbReference type="ARBA" id="ARBA00022840"/>
    </source>
</evidence>
<dbReference type="RefSeq" id="WP_091567979.1">
    <property type="nucleotide sequence ID" value="NZ_FMZA01000007.1"/>
</dbReference>
<dbReference type="InterPro" id="IPR017871">
    <property type="entry name" value="ABC_transporter-like_CS"/>
</dbReference>
<evidence type="ECO:0000256" key="1">
    <source>
        <dbReference type="ARBA" id="ARBA00004202"/>
    </source>
</evidence>
<keyword evidence="6 9" id="KW-0067">ATP-binding</keyword>
<dbReference type="NCBIfam" id="TIGR01727">
    <property type="entry name" value="oligo_HPY"/>
    <property type="match status" value="1"/>
</dbReference>
<gene>
    <name evidence="9" type="ORF">SAMN04488112_10759</name>
</gene>
<dbReference type="InterPro" id="IPR013563">
    <property type="entry name" value="Oligopep_ABC_C"/>
</dbReference>
<keyword evidence="5" id="KW-0547">Nucleotide-binding</keyword>
<reference evidence="9 10" key="1">
    <citation type="submission" date="2016-10" db="EMBL/GenBank/DDBJ databases">
        <authorList>
            <person name="de Groot N.N."/>
        </authorList>
    </citation>
    <scope>NUCLEOTIDE SEQUENCE [LARGE SCALE GENOMIC DNA]</scope>
    <source>
        <strain evidence="9 10">DSM 45514</strain>
    </source>
</reference>
<comment type="similarity">
    <text evidence="2">Belongs to the ABC transporter superfamily.</text>
</comment>
<dbReference type="PROSITE" id="PS50893">
    <property type="entry name" value="ABC_TRANSPORTER_2"/>
    <property type="match status" value="1"/>
</dbReference>
<feature type="domain" description="ABC transporter" evidence="8">
    <location>
        <begin position="9"/>
        <end position="258"/>
    </location>
</feature>
<dbReference type="Gene3D" id="3.40.50.300">
    <property type="entry name" value="P-loop containing nucleotide triphosphate hydrolases"/>
    <property type="match status" value="1"/>
</dbReference>
<dbReference type="AlphaFoldDB" id="A0A1G6L5I9"/>
<evidence type="ECO:0000256" key="5">
    <source>
        <dbReference type="ARBA" id="ARBA00022741"/>
    </source>
</evidence>
<proteinExistence type="inferred from homology"/>
<dbReference type="EMBL" id="FMZA01000007">
    <property type="protein sequence ID" value="SDC38484.1"/>
    <property type="molecule type" value="Genomic_DNA"/>
</dbReference>
<evidence type="ECO:0000256" key="3">
    <source>
        <dbReference type="ARBA" id="ARBA00022448"/>
    </source>
</evidence>